<dbReference type="Pfam" id="PF14059">
    <property type="entry name" value="DUF4251"/>
    <property type="match status" value="1"/>
</dbReference>
<sequence length="183" mass="20093">MKINFPKSVLAIFAVFLMACGSNKTPATEAELDRLAAIVKNKDFKIVSDWAYPTTTMAMQQAARLLPPGNQGGSVNLIGNSNFLTISGDSITSYLPYFGERQMGGSYGGDDSVIAFKGLMKNYNVTQKKDSSYDISFEAQSKSENFQVNITLFPNLKSEMILRGNKRTAIRYSSLVQNKTASD</sequence>
<dbReference type="Proteomes" id="UP000236592">
    <property type="component" value="Chromosome"/>
</dbReference>
<proteinExistence type="predicted"/>
<dbReference type="Gene3D" id="2.40.128.410">
    <property type="match status" value="1"/>
</dbReference>
<dbReference type="KEGG" id="taj:C1A40_15420"/>
<feature type="chain" id="PRO_5014447966" description="DUF4251 domain-containing protein" evidence="1">
    <location>
        <begin position="25"/>
        <end position="183"/>
    </location>
</feature>
<accession>A0A2I7SLL2</accession>
<dbReference type="EMBL" id="CP025938">
    <property type="protein sequence ID" value="AUS06747.1"/>
    <property type="molecule type" value="Genomic_DNA"/>
</dbReference>
<protein>
    <recommendedName>
        <fullName evidence="4">DUF4251 domain-containing protein</fullName>
    </recommendedName>
</protein>
<dbReference type="OrthoDB" id="1448121at2"/>
<evidence type="ECO:0000313" key="2">
    <source>
        <dbReference type="EMBL" id="AUS06747.1"/>
    </source>
</evidence>
<evidence type="ECO:0000256" key="1">
    <source>
        <dbReference type="SAM" id="SignalP"/>
    </source>
</evidence>
<name>A0A2I7SLL2_9FLAO</name>
<evidence type="ECO:0000313" key="3">
    <source>
        <dbReference type="Proteomes" id="UP000236592"/>
    </source>
</evidence>
<keyword evidence="3" id="KW-1185">Reference proteome</keyword>
<evidence type="ECO:0008006" key="4">
    <source>
        <dbReference type="Google" id="ProtNLM"/>
    </source>
</evidence>
<organism evidence="2 3">
    <name type="scientific">Pseudotamlana carrageenivorans</name>
    <dbReference type="NCBI Taxonomy" id="2069432"/>
    <lineage>
        <taxon>Bacteria</taxon>
        <taxon>Pseudomonadati</taxon>
        <taxon>Bacteroidota</taxon>
        <taxon>Flavobacteriia</taxon>
        <taxon>Flavobacteriales</taxon>
        <taxon>Flavobacteriaceae</taxon>
        <taxon>Pseudotamlana</taxon>
    </lineage>
</organism>
<feature type="signal peptide" evidence="1">
    <location>
        <begin position="1"/>
        <end position="24"/>
    </location>
</feature>
<keyword evidence="1" id="KW-0732">Signal</keyword>
<reference evidence="3" key="1">
    <citation type="submission" date="2018-01" db="EMBL/GenBank/DDBJ databases">
        <title>Complete genome of Tamlana sp. UJ94.</title>
        <authorList>
            <person name="Jung J."/>
            <person name="Chung D."/>
            <person name="Bae S.S."/>
            <person name="Baek K."/>
        </authorList>
    </citation>
    <scope>NUCLEOTIDE SEQUENCE [LARGE SCALE GENOMIC DNA]</scope>
    <source>
        <strain evidence="3">UJ94</strain>
    </source>
</reference>
<dbReference type="InterPro" id="IPR025347">
    <property type="entry name" value="DUF4251"/>
</dbReference>
<gene>
    <name evidence="2" type="ORF">C1A40_15420</name>
</gene>
<dbReference type="RefSeq" id="WP_102996681.1">
    <property type="nucleotide sequence ID" value="NZ_CP025938.1"/>
</dbReference>
<dbReference type="AlphaFoldDB" id="A0A2I7SLL2"/>
<dbReference type="PROSITE" id="PS51257">
    <property type="entry name" value="PROKAR_LIPOPROTEIN"/>
    <property type="match status" value="1"/>
</dbReference>